<sequence length="281" mass="31020">MEQSVELAVKRAIMMMQENLGEQLTVEDMARAAMFSKFHFSRIFLRATGVSPGRFLSALRLQRAKHLLRSTKLNVADISLRVGYNSLGTFSSRFTRSVGMSPTAYRRLAGFATHIPIDRSGRLGQPSAARVSGEIRLGPAVEPGLIFVGMFPDRIPEGRPVSCAVLTEPGCFHFESVPTGSWYLLAQSVTEKSQQMMWDHDAPDQRISVATHGPLTVRSDTVVEAELTLQPAGTLDPPVLLALLDVRPEASTERGHTEPRPLLQTIGRRQFPWTRACRPAA</sequence>
<dbReference type="EMBL" id="BOQM01000002">
    <property type="protein sequence ID" value="GIM81750.1"/>
    <property type="molecule type" value="Genomic_DNA"/>
</dbReference>
<dbReference type="InterPro" id="IPR018062">
    <property type="entry name" value="HTH_AraC-typ_CS"/>
</dbReference>
<dbReference type="GO" id="GO:0043565">
    <property type="term" value="F:sequence-specific DNA binding"/>
    <property type="evidence" value="ECO:0007669"/>
    <property type="project" value="InterPro"/>
</dbReference>
<dbReference type="RefSeq" id="WP_016810910.1">
    <property type="nucleotide sequence ID" value="NZ_BOQM01000002.1"/>
</dbReference>
<reference evidence="6 7" key="1">
    <citation type="submission" date="2019-06" db="EMBL/GenBank/DDBJ databases">
        <title>Sequencing the genomes of 1000 actinobacteria strains.</title>
        <authorList>
            <person name="Klenk H.-P."/>
        </authorList>
    </citation>
    <scope>NUCLEOTIDE SEQUENCE [LARGE SCALE GENOMIC DNA]</scope>
    <source>
        <strain evidence="6 7">DSM 44819</strain>
    </source>
</reference>
<keyword evidence="1" id="KW-0805">Transcription regulation</keyword>
<evidence type="ECO:0000259" key="4">
    <source>
        <dbReference type="PROSITE" id="PS01124"/>
    </source>
</evidence>
<dbReference type="Pfam" id="PF12833">
    <property type="entry name" value="HTH_18"/>
    <property type="match status" value="1"/>
</dbReference>
<dbReference type="AlphaFoldDB" id="A0A542XIG3"/>
<reference evidence="5 8" key="2">
    <citation type="submission" date="2021-03" db="EMBL/GenBank/DDBJ databases">
        <title>Whole genome shotgun sequence of Salinispora arenicola NBRC 105043.</title>
        <authorList>
            <person name="Komaki H."/>
            <person name="Tamura T."/>
        </authorList>
    </citation>
    <scope>NUCLEOTIDE SEQUENCE [LARGE SCALE GENOMIC DNA]</scope>
    <source>
        <strain evidence="5 8">NBRC 105043</strain>
    </source>
</reference>
<proteinExistence type="predicted"/>
<evidence type="ECO:0000313" key="8">
    <source>
        <dbReference type="Proteomes" id="UP000677457"/>
    </source>
</evidence>
<dbReference type="Proteomes" id="UP000677457">
    <property type="component" value="Unassembled WGS sequence"/>
</dbReference>
<dbReference type="GeneID" id="93770048"/>
<dbReference type="SUPFAM" id="SSF46689">
    <property type="entry name" value="Homeodomain-like"/>
    <property type="match status" value="2"/>
</dbReference>
<keyword evidence="3" id="KW-0804">Transcription</keyword>
<evidence type="ECO:0000313" key="5">
    <source>
        <dbReference type="EMBL" id="GIM81750.1"/>
    </source>
</evidence>
<keyword evidence="2" id="KW-0238">DNA-binding</keyword>
<organism evidence="6 7">
    <name type="scientific">Salinispora arenicola</name>
    <dbReference type="NCBI Taxonomy" id="168697"/>
    <lineage>
        <taxon>Bacteria</taxon>
        <taxon>Bacillati</taxon>
        <taxon>Actinomycetota</taxon>
        <taxon>Actinomycetes</taxon>
        <taxon>Micromonosporales</taxon>
        <taxon>Micromonosporaceae</taxon>
        <taxon>Salinispora</taxon>
    </lineage>
</organism>
<evidence type="ECO:0000256" key="1">
    <source>
        <dbReference type="ARBA" id="ARBA00023015"/>
    </source>
</evidence>
<evidence type="ECO:0000313" key="6">
    <source>
        <dbReference type="EMBL" id="TQL35644.1"/>
    </source>
</evidence>
<accession>A0A542XIG3</accession>
<dbReference type="SMART" id="SM00342">
    <property type="entry name" value="HTH_ARAC"/>
    <property type="match status" value="1"/>
</dbReference>
<feature type="domain" description="HTH araC/xylS-type" evidence="4">
    <location>
        <begin position="10"/>
        <end position="108"/>
    </location>
</feature>
<dbReference type="PRINTS" id="PR00032">
    <property type="entry name" value="HTHARAC"/>
</dbReference>
<dbReference type="GO" id="GO:0003700">
    <property type="term" value="F:DNA-binding transcription factor activity"/>
    <property type="evidence" value="ECO:0007669"/>
    <property type="project" value="InterPro"/>
</dbReference>
<evidence type="ECO:0000256" key="2">
    <source>
        <dbReference type="ARBA" id="ARBA00023125"/>
    </source>
</evidence>
<dbReference type="InterPro" id="IPR009057">
    <property type="entry name" value="Homeodomain-like_sf"/>
</dbReference>
<comment type="caution">
    <text evidence="6">The sequence shown here is derived from an EMBL/GenBank/DDBJ whole genome shotgun (WGS) entry which is preliminary data.</text>
</comment>
<protein>
    <submittedName>
        <fullName evidence="6">AraC family transcriptional regulator</fullName>
    </submittedName>
</protein>
<dbReference type="InterPro" id="IPR018060">
    <property type="entry name" value="HTH_AraC"/>
</dbReference>
<name>A0A542XIG3_SALAC</name>
<dbReference type="PANTHER" id="PTHR46796:SF2">
    <property type="entry name" value="TRANSCRIPTIONAL REGULATORY PROTEIN"/>
    <property type="match status" value="1"/>
</dbReference>
<evidence type="ECO:0000313" key="7">
    <source>
        <dbReference type="Proteomes" id="UP000315983"/>
    </source>
</evidence>
<keyword evidence="8" id="KW-1185">Reference proteome</keyword>
<dbReference type="EMBL" id="VFOL01000001">
    <property type="protein sequence ID" value="TQL35644.1"/>
    <property type="molecule type" value="Genomic_DNA"/>
</dbReference>
<dbReference type="InterPro" id="IPR020449">
    <property type="entry name" value="Tscrpt_reg_AraC-type_HTH"/>
</dbReference>
<gene>
    <name evidence="6" type="ORF">FB564_0707</name>
    <name evidence="5" type="ORF">Sar04_03740</name>
</gene>
<dbReference type="PROSITE" id="PS00041">
    <property type="entry name" value="HTH_ARAC_FAMILY_1"/>
    <property type="match status" value="1"/>
</dbReference>
<dbReference type="InterPro" id="IPR050204">
    <property type="entry name" value="AraC_XylS_family_regulators"/>
</dbReference>
<dbReference type="Gene3D" id="1.10.10.60">
    <property type="entry name" value="Homeodomain-like"/>
    <property type="match status" value="2"/>
</dbReference>
<dbReference type="PROSITE" id="PS01124">
    <property type="entry name" value="HTH_ARAC_FAMILY_2"/>
    <property type="match status" value="1"/>
</dbReference>
<dbReference type="PANTHER" id="PTHR46796">
    <property type="entry name" value="HTH-TYPE TRANSCRIPTIONAL ACTIVATOR RHAS-RELATED"/>
    <property type="match status" value="1"/>
</dbReference>
<dbReference type="Proteomes" id="UP000315983">
    <property type="component" value="Unassembled WGS sequence"/>
</dbReference>
<evidence type="ECO:0000256" key="3">
    <source>
        <dbReference type="ARBA" id="ARBA00023163"/>
    </source>
</evidence>